<keyword evidence="7" id="KW-0378">Hydrolase</keyword>
<feature type="transmembrane region" description="Helical" evidence="5">
    <location>
        <begin position="12"/>
        <end position="40"/>
    </location>
</feature>
<evidence type="ECO:0000313" key="7">
    <source>
        <dbReference type="EMBL" id="UTF51989.1"/>
    </source>
</evidence>
<evidence type="ECO:0000256" key="4">
    <source>
        <dbReference type="ARBA" id="ARBA00023136"/>
    </source>
</evidence>
<dbReference type="RefSeq" id="WP_254155641.1">
    <property type="nucleotide sequence ID" value="NZ_CP100355.1"/>
</dbReference>
<protein>
    <submittedName>
        <fullName evidence="7">Rhomboid family intramembrane serine protease</fullName>
    </submittedName>
</protein>
<dbReference type="GeneID" id="73290223"/>
<feature type="transmembrane region" description="Helical" evidence="5">
    <location>
        <begin position="90"/>
        <end position="112"/>
    </location>
</feature>
<feature type="transmembrane region" description="Helical" evidence="5">
    <location>
        <begin position="148"/>
        <end position="169"/>
    </location>
</feature>
<dbReference type="GO" id="GO:0006508">
    <property type="term" value="P:proteolysis"/>
    <property type="evidence" value="ECO:0007669"/>
    <property type="project" value="UniProtKB-KW"/>
</dbReference>
<dbReference type="InterPro" id="IPR022764">
    <property type="entry name" value="Peptidase_S54_rhomboid_dom"/>
</dbReference>
<feature type="domain" description="Peptidase S54 rhomboid" evidence="6">
    <location>
        <begin position="47"/>
        <end position="193"/>
    </location>
</feature>
<evidence type="ECO:0000256" key="5">
    <source>
        <dbReference type="SAM" id="Phobius"/>
    </source>
</evidence>
<organism evidence="7 8">
    <name type="scientific">Natronosalvus rutilus</name>
    <dbReference type="NCBI Taxonomy" id="2953753"/>
    <lineage>
        <taxon>Archaea</taxon>
        <taxon>Methanobacteriati</taxon>
        <taxon>Methanobacteriota</taxon>
        <taxon>Stenosarchaea group</taxon>
        <taxon>Halobacteria</taxon>
        <taxon>Halobacteriales</taxon>
        <taxon>Natrialbaceae</taxon>
        <taxon>Natronosalvus</taxon>
    </lineage>
</organism>
<accession>A0A9E7N5A2</accession>
<dbReference type="Proteomes" id="UP001056855">
    <property type="component" value="Chromosome"/>
</dbReference>
<feature type="transmembrane region" description="Helical" evidence="5">
    <location>
        <begin position="60"/>
        <end position="78"/>
    </location>
</feature>
<dbReference type="Pfam" id="PF01694">
    <property type="entry name" value="Rhomboid"/>
    <property type="match status" value="1"/>
</dbReference>
<dbReference type="AlphaFoldDB" id="A0A9E7N5A2"/>
<gene>
    <name evidence="7" type="ORF">NGM29_09215</name>
</gene>
<evidence type="ECO:0000256" key="1">
    <source>
        <dbReference type="ARBA" id="ARBA00004141"/>
    </source>
</evidence>
<sequence length="209" mass="21144">MASDSASPILETLGLFAIVFVLQGIAAMFSLGLMAGLFVLAPPLESNPWTIVTSVYAHGGVGHLVSNSIGLIVFGWPIARATTRLRFHTFFVVTGALAGISQILVTGAVASFVGGSTAGVLGASGAVFALMGYLIAGNRISDSVAAHVEVPLWATLLAFVVLSAIITVATGAPGVALVAHFTGFLVGLVAGRLGVLEVSRAVRSGRATA</sequence>
<dbReference type="Gene3D" id="1.20.1540.10">
    <property type="entry name" value="Rhomboid-like"/>
    <property type="match status" value="1"/>
</dbReference>
<keyword evidence="3 5" id="KW-1133">Transmembrane helix</keyword>
<name>A0A9E7N5A2_9EURY</name>
<evidence type="ECO:0000313" key="8">
    <source>
        <dbReference type="Proteomes" id="UP001056855"/>
    </source>
</evidence>
<dbReference type="KEGG" id="sawl:NGM29_09215"/>
<evidence type="ECO:0000259" key="6">
    <source>
        <dbReference type="Pfam" id="PF01694"/>
    </source>
</evidence>
<proteinExistence type="predicted"/>
<keyword evidence="4 5" id="KW-0472">Membrane</keyword>
<dbReference type="GO" id="GO:0016020">
    <property type="term" value="C:membrane"/>
    <property type="evidence" value="ECO:0007669"/>
    <property type="project" value="UniProtKB-SubCell"/>
</dbReference>
<reference evidence="7" key="1">
    <citation type="submission" date="2022-06" db="EMBL/GenBank/DDBJ databases">
        <title>Diverse halophilic archaea isolated from saline environments.</title>
        <authorList>
            <person name="Cui H.-L."/>
        </authorList>
    </citation>
    <scope>NUCLEOTIDE SEQUENCE</scope>
    <source>
        <strain evidence="7">WLHS1</strain>
    </source>
</reference>
<keyword evidence="7" id="KW-0645">Protease</keyword>
<dbReference type="SUPFAM" id="SSF144091">
    <property type="entry name" value="Rhomboid-like"/>
    <property type="match status" value="1"/>
</dbReference>
<keyword evidence="2 5" id="KW-0812">Transmembrane</keyword>
<evidence type="ECO:0000256" key="2">
    <source>
        <dbReference type="ARBA" id="ARBA00022692"/>
    </source>
</evidence>
<feature type="transmembrane region" description="Helical" evidence="5">
    <location>
        <begin position="118"/>
        <end position="136"/>
    </location>
</feature>
<keyword evidence="8" id="KW-1185">Reference proteome</keyword>
<comment type="subcellular location">
    <subcellularLocation>
        <location evidence="1">Membrane</location>
        <topology evidence="1">Multi-pass membrane protein</topology>
    </subcellularLocation>
</comment>
<evidence type="ECO:0000256" key="3">
    <source>
        <dbReference type="ARBA" id="ARBA00022989"/>
    </source>
</evidence>
<dbReference type="GO" id="GO:0004252">
    <property type="term" value="F:serine-type endopeptidase activity"/>
    <property type="evidence" value="ECO:0007669"/>
    <property type="project" value="InterPro"/>
</dbReference>
<dbReference type="PANTHER" id="PTHR43066">
    <property type="entry name" value="RHOMBOID-RELATED PROTEIN"/>
    <property type="match status" value="1"/>
</dbReference>
<dbReference type="EMBL" id="CP100355">
    <property type="protein sequence ID" value="UTF51989.1"/>
    <property type="molecule type" value="Genomic_DNA"/>
</dbReference>
<dbReference type="InterPro" id="IPR035952">
    <property type="entry name" value="Rhomboid-like_sf"/>
</dbReference>
<feature type="transmembrane region" description="Helical" evidence="5">
    <location>
        <begin position="175"/>
        <end position="196"/>
    </location>
</feature>